<dbReference type="Gene3D" id="3.40.50.2300">
    <property type="match status" value="1"/>
</dbReference>
<evidence type="ECO:0000256" key="9">
    <source>
        <dbReference type="ARBA" id="ARBA00022989"/>
    </source>
</evidence>
<dbReference type="Proteomes" id="UP000634667">
    <property type="component" value="Unassembled WGS sequence"/>
</dbReference>
<dbReference type="PANTHER" id="PTHR43047:SF9">
    <property type="entry name" value="HISTIDINE KINASE"/>
    <property type="match status" value="1"/>
</dbReference>
<dbReference type="InterPro" id="IPR003661">
    <property type="entry name" value="HisK_dim/P_dom"/>
</dbReference>
<feature type="transmembrane region" description="Helical" evidence="13">
    <location>
        <begin position="118"/>
        <end position="142"/>
    </location>
</feature>
<organism evidence="16 17">
    <name type="scientific">Alishewanella tabrizica</name>
    <dbReference type="NCBI Taxonomy" id="671278"/>
    <lineage>
        <taxon>Bacteria</taxon>
        <taxon>Pseudomonadati</taxon>
        <taxon>Pseudomonadota</taxon>
        <taxon>Gammaproteobacteria</taxon>
        <taxon>Alteromonadales</taxon>
        <taxon>Alteromonadaceae</taxon>
        <taxon>Alishewanella</taxon>
    </lineage>
</organism>
<dbReference type="Gene3D" id="3.30.450.20">
    <property type="entry name" value="PAS domain"/>
    <property type="match status" value="1"/>
</dbReference>
<feature type="domain" description="Response regulatory" evidence="15">
    <location>
        <begin position="1045"/>
        <end position="1161"/>
    </location>
</feature>
<dbReference type="Pfam" id="PF02518">
    <property type="entry name" value="HATPase_c"/>
    <property type="match status" value="1"/>
</dbReference>
<evidence type="ECO:0000259" key="14">
    <source>
        <dbReference type="PROSITE" id="PS50109"/>
    </source>
</evidence>
<dbReference type="InterPro" id="IPR004358">
    <property type="entry name" value="Sig_transdc_His_kin-like_C"/>
</dbReference>
<keyword evidence="9 13" id="KW-1133">Transmembrane helix</keyword>
<evidence type="ECO:0000256" key="10">
    <source>
        <dbReference type="ARBA" id="ARBA00023136"/>
    </source>
</evidence>
<dbReference type="GO" id="GO:0016301">
    <property type="term" value="F:kinase activity"/>
    <property type="evidence" value="ECO:0007669"/>
    <property type="project" value="UniProtKB-KW"/>
</dbReference>
<evidence type="ECO:0000256" key="12">
    <source>
        <dbReference type="SAM" id="Coils"/>
    </source>
</evidence>
<dbReference type="SUPFAM" id="SSF52172">
    <property type="entry name" value="CheY-like"/>
    <property type="match status" value="1"/>
</dbReference>
<proteinExistence type="inferred from homology"/>
<dbReference type="Gene3D" id="1.20.1730.10">
    <property type="entry name" value="Sodium/glucose cotransporter"/>
    <property type="match status" value="1"/>
</dbReference>
<evidence type="ECO:0000313" key="16">
    <source>
        <dbReference type="EMBL" id="GGW70308.1"/>
    </source>
</evidence>
<dbReference type="CDD" id="cd00130">
    <property type="entry name" value="PAS"/>
    <property type="match status" value="1"/>
</dbReference>
<accession>A0ABQ2WVF3</accession>
<evidence type="ECO:0000256" key="8">
    <source>
        <dbReference type="ARBA" id="ARBA00022777"/>
    </source>
</evidence>
<evidence type="ECO:0000256" key="13">
    <source>
        <dbReference type="SAM" id="Phobius"/>
    </source>
</evidence>
<dbReference type="SMART" id="SM00387">
    <property type="entry name" value="HATPase_c"/>
    <property type="match status" value="1"/>
</dbReference>
<feature type="transmembrane region" description="Helical" evidence="13">
    <location>
        <begin position="344"/>
        <end position="366"/>
    </location>
</feature>
<dbReference type="InterPro" id="IPR036890">
    <property type="entry name" value="HATPase_C_sf"/>
</dbReference>
<comment type="caution">
    <text evidence="16">The sequence shown here is derived from an EMBL/GenBank/DDBJ whole genome shotgun (WGS) entry which is preliminary data.</text>
</comment>
<evidence type="ECO:0000259" key="15">
    <source>
        <dbReference type="PROSITE" id="PS50110"/>
    </source>
</evidence>
<reference evidence="17" key="1">
    <citation type="journal article" date="2019" name="Int. J. Syst. Evol. Microbiol.">
        <title>The Global Catalogue of Microorganisms (GCM) 10K type strain sequencing project: providing services to taxonomists for standard genome sequencing and annotation.</title>
        <authorList>
            <consortium name="The Broad Institute Genomics Platform"/>
            <consortium name="The Broad Institute Genome Sequencing Center for Infectious Disease"/>
            <person name="Wu L."/>
            <person name="Ma J."/>
        </authorList>
    </citation>
    <scope>NUCLEOTIDE SEQUENCE [LARGE SCALE GENOMIC DNA]</scope>
    <source>
        <strain evidence="17">KCTC 23723</strain>
    </source>
</reference>
<feature type="domain" description="Histidine kinase" evidence="14">
    <location>
        <begin position="804"/>
        <end position="1014"/>
    </location>
</feature>
<gene>
    <name evidence="16" type="ORF">GCM10008111_28090</name>
</gene>
<dbReference type="Pfam" id="PF12860">
    <property type="entry name" value="PAS_7"/>
    <property type="match status" value="1"/>
</dbReference>
<protein>
    <recommendedName>
        <fullName evidence="4">histidine kinase</fullName>
        <ecNumber evidence="4">2.7.13.3</ecNumber>
    </recommendedName>
</protein>
<evidence type="ECO:0000256" key="3">
    <source>
        <dbReference type="ARBA" id="ARBA00006434"/>
    </source>
</evidence>
<dbReference type="InterPro" id="IPR001789">
    <property type="entry name" value="Sig_transdc_resp-reg_receiver"/>
</dbReference>
<dbReference type="InterPro" id="IPR001734">
    <property type="entry name" value="Na/solute_symporter"/>
</dbReference>
<dbReference type="EC" id="2.7.13.3" evidence="4"/>
<feature type="transmembrane region" description="Helical" evidence="13">
    <location>
        <begin position="387"/>
        <end position="403"/>
    </location>
</feature>
<keyword evidence="10 13" id="KW-0472">Membrane</keyword>
<keyword evidence="5 11" id="KW-0597">Phosphoprotein</keyword>
<feature type="modified residue" description="4-aspartylphosphate" evidence="11">
    <location>
        <position position="1095"/>
    </location>
</feature>
<dbReference type="InterPro" id="IPR003594">
    <property type="entry name" value="HATPase_dom"/>
</dbReference>
<feature type="transmembrane region" description="Helical" evidence="13">
    <location>
        <begin position="409"/>
        <end position="428"/>
    </location>
</feature>
<dbReference type="Pfam" id="PF00072">
    <property type="entry name" value="Response_reg"/>
    <property type="match status" value="1"/>
</dbReference>
<dbReference type="InterPro" id="IPR035965">
    <property type="entry name" value="PAS-like_dom_sf"/>
</dbReference>
<dbReference type="PANTHER" id="PTHR43047">
    <property type="entry name" value="TWO-COMPONENT HISTIDINE PROTEIN KINASE"/>
    <property type="match status" value="1"/>
</dbReference>
<evidence type="ECO:0000256" key="4">
    <source>
        <dbReference type="ARBA" id="ARBA00012438"/>
    </source>
</evidence>
<dbReference type="PRINTS" id="PR00344">
    <property type="entry name" value="BCTRLSENSOR"/>
</dbReference>
<evidence type="ECO:0000256" key="7">
    <source>
        <dbReference type="ARBA" id="ARBA00022692"/>
    </source>
</evidence>
<dbReference type="InterPro" id="IPR011006">
    <property type="entry name" value="CheY-like_superfamily"/>
</dbReference>
<keyword evidence="12" id="KW-0175">Coiled coil</keyword>
<dbReference type="SUPFAM" id="SSF47384">
    <property type="entry name" value="Homodimeric domain of signal transducing histidine kinase"/>
    <property type="match status" value="1"/>
</dbReference>
<dbReference type="EMBL" id="BMYR01000012">
    <property type="protein sequence ID" value="GGW70308.1"/>
    <property type="molecule type" value="Genomic_DNA"/>
</dbReference>
<feature type="transmembrane region" description="Helical" evidence="13">
    <location>
        <begin position="40"/>
        <end position="59"/>
    </location>
</feature>
<dbReference type="Pfam" id="PF00512">
    <property type="entry name" value="HisKA"/>
    <property type="match status" value="1"/>
</dbReference>
<evidence type="ECO:0000256" key="2">
    <source>
        <dbReference type="ARBA" id="ARBA00004141"/>
    </source>
</evidence>
<keyword evidence="17" id="KW-1185">Reference proteome</keyword>
<keyword evidence="7 13" id="KW-0812">Transmembrane</keyword>
<dbReference type="InterPro" id="IPR005467">
    <property type="entry name" value="His_kinase_dom"/>
</dbReference>
<dbReference type="PROSITE" id="PS50109">
    <property type="entry name" value="HIS_KIN"/>
    <property type="match status" value="1"/>
</dbReference>
<dbReference type="CDD" id="cd00082">
    <property type="entry name" value="HisKA"/>
    <property type="match status" value="1"/>
</dbReference>
<dbReference type="SUPFAM" id="SSF55785">
    <property type="entry name" value="PYP-like sensor domain (PAS domain)"/>
    <property type="match status" value="1"/>
</dbReference>
<feature type="transmembrane region" description="Helical" evidence="13">
    <location>
        <begin position="285"/>
        <end position="308"/>
    </location>
</feature>
<keyword evidence="6" id="KW-0808">Transferase</keyword>
<feature type="transmembrane region" description="Helical" evidence="13">
    <location>
        <begin position="440"/>
        <end position="458"/>
    </location>
</feature>
<dbReference type="InterPro" id="IPR000014">
    <property type="entry name" value="PAS"/>
</dbReference>
<feature type="coiled-coil region" evidence="12">
    <location>
        <begin position="756"/>
        <end position="797"/>
    </location>
</feature>
<dbReference type="InterPro" id="IPR036097">
    <property type="entry name" value="HisK_dim/P_sf"/>
</dbReference>
<sequence>MIQNGSGIGLATFAAISLLYLLVLYCVGLFGRRITAQHPLAPWVFSLALSIYCTSWAFYGVTAQAVVNGWWLPPTYIGSFLLFWFGFKLMSQVAVACRRYRITSIADFIATRFGHSRSLAVLITLILIMTVIPYITLQLHAVATSINTLVRAETGEHWYTDTGLYVCLWMAVFALLFVGKSARAHQPNPGLMTAIAFESLIKLFALLAIAAFVGWGMFDGFASIFTLASDSSAVKIVQQQALPTYSYWIHVLLGFAATLCLPWLFHVSFVENQRLSHLRSARWIFPLYLLLMGAFTLPLGLAGVMLLGEQANIDLVVLQLPLAANRTDIALLAYLGGFSAATSMVVVATVVLGILITNELLVPLLFRRNNLADGQTNGVKVATLRRLAMLVVLALGFIYYRFIGTGTGLAQLGLMAFALVAQLAPALIMGLFSRKINRQGAIFGLCSGAFIWAYVLLFPELVRAGIVFSDIPKHGPFSINWLAPQYLFGWQGDSITLGVLLSLSINCLTTLLVSQLSNTGISEWLQSGRFLRTHKEPLQKPLQQLTTQECYLLVRRFAGEREAQRLLQRNSKETAPDLQRLASANVLQATERSLAAVLGGASMRLIMDACGRHAGLPMETVERFVDEAGQVFRFNQGLLLSTIDNISQGIAVVDADQRVIAWNQRYIDMFAYPPAMVEVGKPVADLIRFNMQRGLIDRQDIETEVQKRLSFLRQGSQYRVQRQQQDGRVLEIQGNPLPGGGFVTTYTDVSSFIAVQQQLEQSNQLLEQRVAERTSELQRLNNQLQLTQQQLEATTVAKTRFFAAAGHDLMQPFNAAALFASLLRQKATDPELLQLSENLSHSLNSAEELLTAILDLTKLDSGVVKARHQAVPVQQLLEDIARDAAMLAHKKGLTFHLIPCRLIVNTDRKLLKRVLQNLLANAIRYTPQGRVVLGVKRRGNHVQLCVLDTGVGIALADQARIFEEFQQGTQPDQKGLGLGLAIAHRISAILNHPLKLHSIEGRGSCFSLLLPLAPIHSRAESTALAQSLTPQVSGKDISASFVGKKVLLLDNEPQLLHAVATLLQSWQCEVQAVQTPAALLLVLQQGFIPDIALFDYHLDNGATGIEVALHLTEHFALTMPVIINSADHDQHIREQALNSGFYFLLKPLKPAALKRLFQRLLQ</sequence>
<feature type="transmembrane region" description="Helical" evidence="13">
    <location>
        <begin position="245"/>
        <end position="265"/>
    </location>
</feature>
<dbReference type="SMART" id="SM00448">
    <property type="entry name" value="REC"/>
    <property type="match status" value="1"/>
</dbReference>
<dbReference type="PROSITE" id="PS50110">
    <property type="entry name" value="RESPONSE_REGULATORY"/>
    <property type="match status" value="1"/>
</dbReference>
<dbReference type="SUPFAM" id="SSF55874">
    <property type="entry name" value="ATPase domain of HSP90 chaperone/DNA topoisomerase II/histidine kinase"/>
    <property type="match status" value="1"/>
</dbReference>
<comment type="subcellular location">
    <subcellularLocation>
        <location evidence="2">Membrane</location>
        <topology evidence="2">Multi-pass membrane protein</topology>
    </subcellularLocation>
</comment>
<evidence type="ECO:0000256" key="11">
    <source>
        <dbReference type="PROSITE-ProRule" id="PRU00169"/>
    </source>
</evidence>
<evidence type="ECO:0000256" key="5">
    <source>
        <dbReference type="ARBA" id="ARBA00022553"/>
    </source>
</evidence>
<dbReference type="Gene3D" id="3.30.565.10">
    <property type="entry name" value="Histidine kinase-like ATPase, C-terminal domain"/>
    <property type="match status" value="1"/>
</dbReference>
<dbReference type="PROSITE" id="PS50283">
    <property type="entry name" value="NA_SOLUT_SYMP_3"/>
    <property type="match status" value="1"/>
</dbReference>
<comment type="similarity">
    <text evidence="3">Belongs to the sodium:solute symporter (SSF) (TC 2.A.21) family.</text>
</comment>
<evidence type="ECO:0000256" key="1">
    <source>
        <dbReference type="ARBA" id="ARBA00000085"/>
    </source>
</evidence>
<dbReference type="SMART" id="SM00091">
    <property type="entry name" value="PAS"/>
    <property type="match status" value="1"/>
</dbReference>
<dbReference type="InterPro" id="IPR038377">
    <property type="entry name" value="Na/Glc_symporter_sf"/>
</dbReference>
<feature type="transmembrane region" description="Helical" evidence="13">
    <location>
        <begin position="6"/>
        <end position="28"/>
    </location>
</feature>
<feature type="transmembrane region" description="Helical" evidence="13">
    <location>
        <begin position="79"/>
        <end position="97"/>
    </location>
</feature>
<comment type="catalytic activity">
    <reaction evidence="1">
        <text>ATP + protein L-histidine = ADP + protein N-phospho-L-histidine.</text>
        <dbReference type="EC" id="2.7.13.3"/>
    </reaction>
</comment>
<evidence type="ECO:0000313" key="17">
    <source>
        <dbReference type="Proteomes" id="UP000634667"/>
    </source>
</evidence>
<dbReference type="Gene3D" id="1.10.287.130">
    <property type="match status" value="1"/>
</dbReference>
<evidence type="ECO:0000256" key="6">
    <source>
        <dbReference type="ARBA" id="ARBA00022679"/>
    </source>
</evidence>
<dbReference type="CDD" id="cd10322">
    <property type="entry name" value="SLC5sbd"/>
    <property type="match status" value="1"/>
</dbReference>
<keyword evidence="8 16" id="KW-0418">Kinase</keyword>
<dbReference type="SMART" id="SM00388">
    <property type="entry name" value="HisKA"/>
    <property type="match status" value="1"/>
</dbReference>
<feature type="transmembrane region" description="Helical" evidence="13">
    <location>
        <begin position="162"/>
        <end position="179"/>
    </location>
</feature>
<feature type="transmembrane region" description="Helical" evidence="13">
    <location>
        <begin position="200"/>
        <end position="225"/>
    </location>
</feature>
<name>A0ABQ2WVF3_9ALTE</name>